<dbReference type="PROSITE" id="PS01117">
    <property type="entry name" value="HTH_MARR_1"/>
    <property type="match status" value="1"/>
</dbReference>
<name>A0ABW6NP84_9NOCA</name>
<sequence>MTAVGLDRTVTATAPDVTATAPDVTATAPDVTATAPDASATALDDADRLGAQLIRFVRAVNRAKTQLSKAGPDGLEKLAYAMLFCLVHDGPQRTGKLAEQLHAEISTISRQTRSLVAHGLVERRADPIDGRACVLAATDEGIRVFAENRRLRNLWMAEVMADWPAADRSTLIALLDRLNCGIESTPPSTAESKQGLEI</sequence>
<dbReference type="Pfam" id="PF01047">
    <property type="entry name" value="MarR"/>
    <property type="match status" value="1"/>
</dbReference>
<dbReference type="InterPro" id="IPR023187">
    <property type="entry name" value="Tscrpt_reg_MarR-type_CS"/>
</dbReference>
<dbReference type="Gene3D" id="1.10.10.10">
    <property type="entry name" value="Winged helix-like DNA-binding domain superfamily/Winged helix DNA-binding domain"/>
    <property type="match status" value="1"/>
</dbReference>
<dbReference type="Proteomes" id="UP001601521">
    <property type="component" value="Unassembled WGS sequence"/>
</dbReference>
<keyword evidence="2" id="KW-0238">DNA-binding</keyword>
<proteinExistence type="predicted"/>
<dbReference type="PROSITE" id="PS50995">
    <property type="entry name" value="HTH_MARR_2"/>
    <property type="match status" value="1"/>
</dbReference>
<keyword evidence="1" id="KW-0805">Transcription regulation</keyword>
<dbReference type="RefSeq" id="WP_387253884.1">
    <property type="nucleotide sequence ID" value="NZ_JBIALX010000012.1"/>
</dbReference>
<accession>A0ABW6NP84</accession>
<evidence type="ECO:0000313" key="5">
    <source>
        <dbReference type="EMBL" id="MFF0456908.1"/>
    </source>
</evidence>
<dbReference type="InterPro" id="IPR000835">
    <property type="entry name" value="HTH_MarR-typ"/>
</dbReference>
<feature type="domain" description="HTH marR-type" evidence="4">
    <location>
        <begin position="46"/>
        <end position="180"/>
    </location>
</feature>
<keyword evidence="6" id="KW-1185">Reference proteome</keyword>
<evidence type="ECO:0000313" key="6">
    <source>
        <dbReference type="Proteomes" id="UP001601521"/>
    </source>
</evidence>
<dbReference type="SMART" id="SM00347">
    <property type="entry name" value="HTH_MARR"/>
    <property type="match status" value="1"/>
</dbReference>
<dbReference type="EMBL" id="JBIALX010000012">
    <property type="protein sequence ID" value="MFF0456908.1"/>
    <property type="molecule type" value="Genomic_DNA"/>
</dbReference>
<comment type="caution">
    <text evidence="5">The sequence shown here is derived from an EMBL/GenBank/DDBJ whole genome shotgun (WGS) entry which is preliminary data.</text>
</comment>
<dbReference type="PANTHER" id="PTHR39515:SF2">
    <property type="entry name" value="HTH-TYPE TRANSCRIPTIONAL REGULATOR RV0880"/>
    <property type="match status" value="1"/>
</dbReference>
<dbReference type="PANTHER" id="PTHR39515">
    <property type="entry name" value="CONSERVED PROTEIN"/>
    <property type="match status" value="1"/>
</dbReference>
<dbReference type="InterPro" id="IPR052526">
    <property type="entry name" value="HTH-type_Bedaq_tolerance"/>
</dbReference>
<dbReference type="SUPFAM" id="SSF46785">
    <property type="entry name" value="Winged helix' DNA-binding domain"/>
    <property type="match status" value="1"/>
</dbReference>
<dbReference type="InterPro" id="IPR036390">
    <property type="entry name" value="WH_DNA-bd_sf"/>
</dbReference>
<evidence type="ECO:0000256" key="2">
    <source>
        <dbReference type="ARBA" id="ARBA00023125"/>
    </source>
</evidence>
<organism evidence="5 6">
    <name type="scientific">Nocardia africana</name>
    <dbReference type="NCBI Taxonomy" id="134964"/>
    <lineage>
        <taxon>Bacteria</taxon>
        <taxon>Bacillati</taxon>
        <taxon>Actinomycetota</taxon>
        <taxon>Actinomycetes</taxon>
        <taxon>Mycobacteriales</taxon>
        <taxon>Nocardiaceae</taxon>
        <taxon>Nocardia</taxon>
    </lineage>
</organism>
<dbReference type="InterPro" id="IPR036388">
    <property type="entry name" value="WH-like_DNA-bd_sf"/>
</dbReference>
<evidence type="ECO:0000256" key="3">
    <source>
        <dbReference type="ARBA" id="ARBA00023163"/>
    </source>
</evidence>
<evidence type="ECO:0000256" key="1">
    <source>
        <dbReference type="ARBA" id="ARBA00023015"/>
    </source>
</evidence>
<protein>
    <submittedName>
        <fullName evidence="5">MarR family winged helix-turn-helix transcriptional regulator</fullName>
    </submittedName>
</protein>
<reference evidence="5 6" key="1">
    <citation type="submission" date="2024-10" db="EMBL/GenBank/DDBJ databases">
        <title>The Natural Products Discovery Center: Release of the First 8490 Sequenced Strains for Exploring Actinobacteria Biosynthetic Diversity.</title>
        <authorList>
            <person name="Kalkreuter E."/>
            <person name="Kautsar S.A."/>
            <person name="Yang D."/>
            <person name="Bader C.D."/>
            <person name="Teijaro C.N."/>
            <person name="Fluegel L."/>
            <person name="Davis C.M."/>
            <person name="Simpson J.R."/>
            <person name="Lauterbach L."/>
            <person name="Steele A.D."/>
            <person name="Gui C."/>
            <person name="Meng S."/>
            <person name="Li G."/>
            <person name="Viehrig K."/>
            <person name="Ye F."/>
            <person name="Su P."/>
            <person name="Kiefer A.F."/>
            <person name="Nichols A."/>
            <person name="Cepeda A.J."/>
            <person name="Yan W."/>
            <person name="Fan B."/>
            <person name="Jiang Y."/>
            <person name="Adhikari A."/>
            <person name="Zheng C.-J."/>
            <person name="Schuster L."/>
            <person name="Cowan T.M."/>
            <person name="Smanski M.J."/>
            <person name="Chevrette M.G."/>
            <person name="De Carvalho L.P.S."/>
            <person name="Shen B."/>
        </authorList>
    </citation>
    <scope>NUCLEOTIDE SEQUENCE [LARGE SCALE GENOMIC DNA]</scope>
    <source>
        <strain evidence="5 6">NPDC004550</strain>
    </source>
</reference>
<gene>
    <name evidence="5" type="ORF">ACFYTH_26400</name>
</gene>
<evidence type="ECO:0000259" key="4">
    <source>
        <dbReference type="PROSITE" id="PS50995"/>
    </source>
</evidence>
<keyword evidence="3" id="KW-0804">Transcription</keyword>